<proteinExistence type="predicted"/>
<protein>
    <submittedName>
        <fullName evidence="1">Uncharacterized protein</fullName>
    </submittedName>
</protein>
<evidence type="ECO:0000313" key="2">
    <source>
        <dbReference type="Proteomes" id="UP001501170"/>
    </source>
</evidence>
<name>A0ABN3HGG4_9ACTN</name>
<gene>
    <name evidence="1" type="ORF">GCM10009855_19670</name>
</gene>
<reference evidence="1 2" key="1">
    <citation type="journal article" date="2019" name="Int. J. Syst. Evol. Microbiol.">
        <title>The Global Catalogue of Microorganisms (GCM) 10K type strain sequencing project: providing services to taxonomists for standard genome sequencing and annotation.</title>
        <authorList>
            <consortium name="The Broad Institute Genomics Platform"/>
            <consortium name="The Broad Institute Genome Sequencing Center for Infectious Disease"/>
            <person name="Wu L."/>
            <person name="Ma J."/>
        </authorList>
    </citation>
    <scope>NUCLEOTIDE SEQUENCE [LARGE SCALE GENOMIC DNA]</scope>
    <source>
        <strain evidence="1 2">JCM 16227</strain>
    </source>
</reference>
<keyword evidence="2" id="KW-1185">Reference proteome</keyword>
<organism evidence="1 2">
    <name type="scientific">Gordonia cholesterolivorans</name>
    <dbReference type="NCBI Taxonomy" id="559625"/>
    <lineage>
        <taxon>Bacteria</taxon>
        <taxon>Bacillati</taxon>
        <taxon>Actinomycetota</taxon>
        <taxon>Actinomycetes</taxon>
        <taxon>Mycobacteriales</taxon>
        <taxon>Gordoniaceae</taxon>
        <taxon>Gordonia</taxon>
    </lineage>
</organism>
<sequence>MGVPHKCSHYLHRMVADQTQATNEIEQVRSTRKETGRQAIETVTRQPLRFRLAERGVSLLQLDGE</sequence>
<comment type="caution">
    <text evidence="1">The sequence shown here is derived from an EMBL/GenBank/DDBJ whole genome shotgun (WGS) entry which is preliminary data.</text>
</comment>
<accession>A0ABN3HGG4</accession>
<dbReference type="Proteomes" id="UP001501170">
    <property type="component" value="Unassembled WGS sequence"/>
</dbReference>
<evidence type="ECO:0000313" key="1">
    <source>
        <dbReference type="EMBL" id="GAA2379675.1"/>
    </source>
</evidence>
<dbReference type="EMBL" id="BAAARB010000009">
    <property type="protein sequence ID" value="GAA2379675.1"/>
    <property type="molecule type" value="Genomic_DNA"/>
</dbReference>